<name>A0AAF3FJX6_9BILA</name>
<evidence type="ECO:0000313" key="2">
    <source>
        <dbReference type="Proteomes" id="UP000887575"/>
    </source>
</evidence>
<dbReference type="WBParaSite" id="MBELARI_LOCUS7267.1">
    <property type="protein sequence ID" value="MBELARI_LOCUS7267.1"/>
    <property type="gene ID" value="MBELARI_LOCUS7267"/>
</dbReference>
<keyword evidence="2" id="KW-1185">Reference proteome</keyword>
<sequence>MSLNERSSSQGVNKSQRCNESTEIKYDPVSSTLNVDGLTSRIDGATTPLVDYSFSDDSFSEEKIVSSSLSVENIDKRKSLETTQITTTTSVMNDEKAEQVMIDLQRSMENEPQSLQNLAAQHEQNLAAQQVIGDLQENKKNEPKAQNLAVQKAQDRQAKAHERWKTKIAAIIRKAVTDLGSTQQNHTPGNVKQSIVVSPLVMKKALDLVDERRSKQDSLLDMKRRADQKNK</sequence>
<reference evidence="3" key="1">
    <citation type="submission" date="2024-02" db="UniProtKB">
        <authorList>
            <consortium name="WormBaseParasite"/>
        </authorList>
    </citation>
    <scope>IDENTIFICATION</scope>
</reference>
<dbReference type="AlphaFoldDB" id="A0AAF3FJX6"/>
<feature type="region of interest" description="Disordered" evidence="1">
    <location>
        <begin position="1"/>
        <end position="29"/>
    </location>
</feature>
<feature type="compositionally biased region" description="Polar residues" evidence="1">
    <location>
        <begin position="1"/>
        <end position="19"/>
    </location>
</feature>
<proteinExistence type="predicted"/>
<accession>A0AAF3FJX6</accession>
<evidence type="ECO:0000313" key="3">
    <source>
        <dbReference type="WBParaSite" id="MBELARI_LOCUS7267.1"/>
    </source>
</evidence>
<evidence type="ECO:0000256" key="1">
    <source>
        <dbReference type="SAM" id="MobiDB-lite"/>
    </source>
</evidence>
<dbReference type="Proteomes" id="UP000887575">
    <property type="component" value="Unassembled WGS sequence"/>
</dbReference>
<feature type="region of interest" description="Disordered" evidence="1">
    <location>
        <begin position="211"/>
        <end position="231"/>
    </location>
</feature>
<protein>
    <submittedName>
        <fullName evidence="3">Uncharacterized protein</fullName>
    </submittedName>
</protein>
<organism evidence="2 3">
    <name type="scientific">Mesorhabditis belari</name>
    <dbReference type="NCBI Taxonomy" id="2138241"/>
    <lineage>
        <taxon>Eukaryota</taxon>
        <taxon>Metazoa</taxon>
        <taxon>Ecdysozoa</taxon>
        <taxon>Nematoda</taxon>
        <taxon>Chromadorea</taxon>
        <taxon>Rhabditida</taxon>
        <taxon>Rhabditina</taxon>
        <taxon>Rhabditomorpha</taxon>
        <taxon>Rhabditoidea</taxon>
        <taxon>Rhabditidae</taxon>
        <taxon>Mesorhabditinae</taxon>
        <taxon>Mesorhabditis</taxon>
    </lineage>
</organism>